<evidence type="ECO:0000256" key="1">
    <source>
        <dbReference type="ARBA" id="ARBA00004127"/>
    </source>
</evidence>
<comment type="subcellular location">
    <subcellularLocation>
        <location evidence="1">Endomembrane system</location>
        <topology evidence="1">Multi-pass membrane protein</topology>
    </subcellularLocation>
</comment>
<keyword evidence="2 5" id="KW-0812">Transmembrane</keyword>
<evidence type="ECO:0000256" key="3">
    <source>
        <dbReference type="ARBA" id="ARBA00022989"/>
    </source>
</evidence>
<feature type="transmembrane region" description="Helical" evidence="5">
    <location>
        <begin position="6"/>
        <end position="30"/>
    </location>
</feature>
<evidence type="ECO:0000256" key="4">
    <source>
        <dbReference type="ARBA" id="ARBA00023136"/>
    </source>
</evidence>
<protein>
    <submittedName>
        <fullName evidence="7">DUF1232 domain-containing protein</fullName>
    </submittedName>
</protein>
<reference evidence="7 8" key="1">
    <citation type="submission" date="2018-07" db="EMBL/GenBank/DDBJ databases">
        <title>Streptomyces species from bats.</title>
        <authorList>
            <person name="Dunlap C."/>
        </authorList>
    </citation>
    <scope>NUCLEOTIDE SEQUENCE [LARGE SCALE GENOMIC DNA]</scope>
    <source>
        <strain evidence="7 8">AC230</strain>
    </source>
</reference>
<keyword evidence="3 5" id="KW-1133">Transmembrane helix</keyword>
<dbReference type="RefSeq" id="WP_114626516.1">
    <property type="nucleotide sequence ID" value="NZ_QQNA01000252.1"/>
</dbReference>
<sequence length="105" mass="11428">MSDLQILIVVGVLLVAVTLGVAITLTVRLVRTRSALRKAGVPVENRWVFWAAVAYLILPFDVLPDPVYIDDIGVLLLALRSMRSAEGKLPYAAAQLGKLKHGPRP</sequence>
<dbReference type="Pfam" id="PF06803">
    <property type="entry name" value="DUF1232"/>
    <property type="match status" value="1"/>
</dbReference>
<evidence type="ECO:0000256" key="5">
    <source>
        <dbReference type="SAM" id="Phobius"/>
    </source>
</evidence>
<keyword evidence="4 5" id="KW-0472">Membrane</keyword>
<evidence type="ECO:0000256" key="2">
    <source>
        <dbReference type="ARBA" id="ARBA00022692"/>
    </source>
</evidence>
<evidence type="ECO:0000259" key="6">
    <source>
        <dbReference type="Pfam" id="PF06803"/>
    </source>
</evidence>
<dbReference type="OrthoDB" id="4332048at2"/>
<evidence type="ECO:0000313" key="7">
    <source>
        <dbReference type="EMBL" id="RDG35054.1"/>
    </source>
</evidence>
<dbReference type="InterPro" id="IPR010652">
    <property type="entry name" value="DUF1232"/>
</dbReference>
<dbReference type="GO" id="GO:0012505">
    <property type="term" value="C:endomembrane system"/>
    <property type="evidence" value="ECO:0007669"/>
    <property type="project" value="UniProtKB-SubCell"/>
</dbReference>
<proteinExistence type="predicted"/>
<evidence type="ECO:0000313" key="8">
    <source>
        <dbReference type="Proteomes" id="UP000253741"/>
    </source>
</evidence>
<name>A0A370B4N6_9ACTN</name>
<organism evidence="7 8">
    <name type="scientific">Streptomyces corynorhini</name>
    <dbReference type="NCBI Taxonomy" id="2282652"/>
    <lineage>
        <taxon>Bacteria</taxon>
        <taxon>Bacillati</taxon>
        <taxon>Actinomycetota</taxon>
        <taxon>Actinomycetes</taxon>
        <taxon>Kitasatosporales</taxon>
        <taxon>Streptomycetaceae</taxon>
        <taxon>Streptomyces</taxon>
    </lineage>
</organism>
<dbReference type="EMBL" id="QQNA01000252">
    <property type="protein sequence ID" value="RDG35054.1"/>
    <property type="molecule type" value="Genomic_DNA"/>
</dbReference>
<accession>A0A370B4N6</accession>
<dbReference type="AlphaFoldDB" id="A0A370B4N6"/>
<dbReference type="Proteomes" id="UP000253741">
    <property type="component" value="Unassembled WGS sequence"/>
</dbReference>
<gene>
    <name evidence="7" type="ORF">DVH02_27270</name>
</gene>
<comment type="caution">
    <text evidence="7">The sequence shown here is derived from an EMBL/GenBank/DDBJ whole genome shotgun (WGS) entry which is preliminary data.</text>
</comment>
<feature type="domain" description="DUF1232" evidence="6">
    <location>
        <begin position="46"/>
        <end position="77"/>
    </location>
</feature>
<keyword evidence="8" id="KW-1185">Reference proteome</keyword>